<feature type="chain" id="PRO_5041262442" description="AMP-dependent synthetase/ligase domain-containing protein" evidence="3">
    <location>
        <begin position="27"/>
        <end position="470"/>
    </location>
</feature>
<dbReference type="Proteomes" id="UP001172673">
    <property type="component" value="Unassembled WGS sequence"/>
</dbReference>
<protein>
    <recommendedName>
        <fullName evidence="4">AMP-dependent synthetase/ligase domain-containing protein</fullName>
    </recommendedName>
</protein>
<accession>A0AA39CF24</accession>
<evidence type="ECO:0000259" key="4">
    <source>
        <dbReference type="Pfam" id="PF00501"/>
    </source>
</evidence>
<reference evidence="5" key="1">
    <citation type="submission" date="2022-10" db="EMBL/GenBank/DDBJ databases">
        <title>Culturing micro-colonial fungi from biological soil crusts in the Mojave desert and describing Neophaeococcomyces mojavensis, and introducing the new genera and species Taxawa tesnikishii.</title>
        <authorList>
            <person name="Kurbessoian T."/>
            <person name="Stajich J.E."/>
        </authorList>
    </citation>
    <scope>NUCLEOTIDE SEQUENCE</scope>
    <source>
        <strain evidence="5">TK_41</strain>
    </source>
</reference>
<dbReference type="AlphaFoldDB" id="A0AA39CF24"/>
<comment type="caution">
    <text evidence="5">The sequence shown here is derived from an EMBL/GenBank/DDBJ whole genome shotgun (WGS) entry which is preliminary data.</text>
</comment>
<keyword evidence="6" id="KW-1185">Reference proteome</keyword>
<dbReference type="SUPFAM" id="SSF56801">
    <property type="entry name" value="Acetyl-CoA synthetase-like"/>
    <property type="match status" value="1"/>
</dbReference>
<keyword evidence="2" id="KW-0436">Ligase</keyword>
<dbReference type="InterPro" id="IPR042099">
    <property type="entry name" value="ANL_N_sf"/>
</dbReference>
<evidence type="ECO:0000313" key="6">
    <source>
        <dbReference type="Proteomes" id="UP001172673"/>
    </source>
</evidence>
<evidence type="ECO:0000256" key="1">
    <source>
        <dbReference type="ARBA" id="ARBA00006432"/>
    </source>
</evidence>
<feature type="signal peptide" evidence="3">
    <location>
        <begin position="1"/>
        <end position="26"/>
    </location>
</feature>
<feature type="domain" description="AMP-dependent synthetase/ligase" evidence="4">
    <location>
        <begin position="2"/>
        <end position="332"/>
    </location>
</feature>
<proteinExistence type="inferred from homology"/>
<dbReference type="GO" id="GO:0031956">
    <property type="term" value="F:medium-chain fatty acid-CoA ligase activity"/>
    <property type="evidence" value="ECO:0007669"/>
    <property type="project" value="TreeGrafter"/>
</dbReference>
<dbReference type="PANTHER" id="PTHR43201:SF5">
    <property type="entry name" value="MEDIUM-CHAIN ACYL-COA LIGASE ACSF2, MITOCHONDRIAL"/>
    <property type="match status" value="1"/>
</dbReference>
<gene>
    <name evidence="5" type="ORF">H2200_009797</name>
</gene>
<evidence type="ECO:0000256" key="3">
    <source>
        <dbReference type="SAM" id="SignalP"/>
    </source>
</evidence>
<dbReference type="InterPro" id="IPR000873">
    <property type="entry name" value="AMP-dep_synth/lig_dom"/>
</dbReference>
<evidence type="ECO:0000313" key="5">
    <source>
        <dbReference type="EMBL" id="KAJ9605948.1"/>
    </source>
</evidence>
<dbReference type="PROSITE" id="PS00455">
    <property type="entry name" value="AMP_BINDING"/>
    <property type="match status" value="1"/>
</dbReference>
<dbReference type="EMBL" id="JAPDRK010000015">
    <property type="protein sequence ID" value="KAJ9605948.1"/>
    <property type="molecule type" value="Genomic_DNA"/>
</dbReference>
<dbReference type="GO" id="GO:0006631">
    <property type="term" value="P:fatty acid metabolic process"/>
    <property type="evidence" value="ECO:0007669"/>
    <property type="project" value="TreeGrafter"/>
</dbReference>
<evidence type="ECO:0000256" key="2">
    <source>
        <dbReference type="ARBA" id="ARBA00022598"/>
    </source>
</evidence>
<dbReference type="InterPro" id="IPR020845">
    <property type="entry name" value="AMP-binding_CS"/>
</dbReference>
<dbReference type="PANTHER" id="PTHR43201">
    <property type="entry name" value="ACYL-COA SYNTHETASE"/>
    <property type="match status" value="1"/>
</dbReference>
<sequence length="470" mass="51303">MLIPNGVEYALLIWCCTLLEITYVSVDPDIISASGYRALKEIMRSVKPSIVVTAGCTPATAIGIAIDDLRLSPPMRISLDMVIPKGWRSFKDLIRNTTWMDMSNLPSSTVDDNPNRINSIIFTSGTSGIPKGCPLRVSSMCQILESQSWLLHEENSARALQAAHNSRGIAAFQTLQTWKAGGAVMMIENSCDIKEMTAALRYHAPTFIAVSPSMASAIREEVKMDPFIADSVQTVQVGGEAVTIGALAECSVLFPAAKICVNHGMTEGGGSFQWPFLNTPLDQIPSFGEICPIGTVAPGSAIRVWNSSAECSAKIFEVGELHIRGGNLLRQYMGGRSPGSFFDDDYGHWLVTGDTAMIDRDGLVFILGRSRDMIDTKRGIIVPVAIEAVIRRFLGVQGQVPLAVVKEYSRRTERDIITHVMKILGQAYLLIGVLSLKQLELVDFPRNGSGKVMKAELENAIRRKGHTFDL</sequence>
<keyword evidence="3" id="KW-0732">Signal</keyword>
<organism evidence="5 6">
    <name type="scientific">Cladophialophora chaetospira</name>
    <dbReference type="NCBI Taxonomy" id="386627"/>
    <lineage>
        <taxon>Eukaryota</taxon>
        <taxon>Fungi</taxon>
        <taxon>Dikarya</taxon>
        <taxon>Ascomycota</taxon>
        <taxon>Pezizomycotina</taxon>
        <taxon>Eurotiomycetes</taxon>
        <taxon>Chaetothyriomycetidae</taxon>
        <taxon>Chaetothyriales</taxon>
        <taxon>Herpotrichiellaceae</taxon>
        <taxon>Cladophialophora</taxon>
    </lineage>
</organism>
<comment type="similarity">
    <text evidence="1">Belongs to the ATP-dependent AMP-binding enzyme family.</text>
</comment>
<dbReference type="Gene3D" id="3.40.50.12780">
    <property type="entry name" value="N-terminal domain of ligase-like"/>
    <property type="match status" value="1"/>
</dbReference>
<name>A0AA39CF24_9EURO</name>
<dbReference type="Pfam" id="PF00501">
    <property type="entry name" value="AMP-binding"/>
    <property type="match status" value="1"/>
</dbReference>